<comment type="caution">
    <text evidence="1">The sequence shown here is derived from an EMBL/GenBank/DDBJ whole genome shotgun (WGS) entry which is preliminary data.</text>
</comment>
<proteinExistence type="predicted"/>
<dbReference type="Proteomes" id="UP001215598">
    <property type="component" value="Unassembled WGS sequence"/>
</dbReference>
<dbReference type="EMBL" id="JARKIB010000039">
    <property type="protein sequence ID" value="KAJ7759516.1"/>
    <property type="molecule type" value="Genomic_DNA"/>
</dbReference>
<dbReference type="InterPro" id="IPR027417">
    <property type="entry name" value="P-loop_NTPase"/>
</dbReference>
<evidence type="ECO:0000313" key="2">
    <source>
        <dbReference type="Proteomes" id="UP001215598"/>
    </source>
</evidence>
<dbReference type="Gene3D" id="3.40.50.300">
    <property type="entry name" value="P-loop containing nucleotide triphosphate hydrolases"/>
    <property type="match status" value="1"/>
</dbReference>
<protein>
    <submittedName>
        <fullName evidence="1">Uncharacterized protein</fullName>
    </submittedName>
</protein>
<keyword evidence="2" id="KW-1185">Reference proteome</keyword>
<organism evidence="1 2">
    <name type="scientific">Mycena metata</name>
    <dbReference type="NCBI Taxonomy" id="1033252"/>
    <lineage>
        <taxon>Eukaryota</taxon>
        <taxon>Fungi</taxon>
        <taxon>Dikarya</taxon>
        <taxon>Basidiomycota</taxon>
        <taxon>Agaricomycotina</taxon>
        <taxon>Agaricomycetes</taxon>
        <taxon>Agaricomycetidae</taxon>
        <taxon>Agaricales</taxon>
        <taxon>Marasmiineae</taxon>
        <taxon>Mycenaceae</taxon>
        <taxon>Mycena</taxon>
    </lineage>
</organism>
<accession>A0AAD7J942</accession>
<dbReference type="AlphaFoldDB" id="A0AAD7J942"/>
<reference evidence="1" key="1">
    <citation type="submission" date="2023-03" db="EMBL/GenBank/DDBJ databases">
        <title>Massive genome expansion in bonnet fungi (Mycena s.s.) driven by repeated elements and novel gene families across ecological guilds.</title>
        <authorList>
            <consortium name="Lawrence Berkeley National Laboratory"/>
            <person name="Harder C.B."/>
            <person name="Miyauchi S."/>
            <person name="Viragh M."/>
            <person name="Kuo A."/>
            <person name="Thoen E."/>
            <person name="Andreopoulos B."/>
            <person name="Lu D."/>
            <person name="Skrede I."/>
            <person name="Drula E."/>
            <person name="Henrissat B."/>
            <person name="Morin E."/>
            <person name="Kohler A."/>
            <person name="Barry K."/>
            <person name="LaButti K."/>
            <person name="Morin E."/>
            <person name="Salamov A."/>
            <person name="Lipzen A."/>
            <person name="Mereny Z."/>
            <person name="Hegedus B."/>
            <person name="Baldrian P."/>
            <person name="Stursova M."/>
            <person name="Weitz H."/>
            <person name="Taylor A."/>
            <person name="Grigoriev I.V."/>
            <person name="Nagy L.G."/>
            <person name="Martin F."/>
            <person name="Kauserud H."/>
        </authorList>
    </citation>
    <scope>NUCLEOTIDE SEQUENCE</scope>
    <source>
        <strain evidence="1">CBHHK182m</strain>
    </source>
</reference>
<gene>
    <name evidence="1" type="ORF">B0H16DRAFT_1456795</name>
</gene>
<name>A0AAD7J942_9AGAR</name>
<evidence type="ECO:0000313" key="1">
    <source>
        <dbReference type="EMBL" id="KAJ7759516.1"/>
    </source>
</evidence>
<dbReference type="SUPFAM" id="SSF52540">
    <property type="entry name" value="P-loop containing nucleoside triphosphate hydrolases"/>
    <property type="match status" value="1"/>
</dbReference>
<sequence>MAINEGKQISVYATGGGKTVLLQAGAIVAHARGEIGICLIIVPTKVLVEQQVSADSGEWNGNSTEMDAAGPVSGFRGGAGSGGGSGFTDKATDPTVAFSTFFRLRELTATVAPTAKIAGATVAIVSSLLSMLQDVYRLVLVLHWTTSVARLIRCTGEACVRGGADS</sequence>